<feature type="transmembrane region" description="Helical" evidence="7">
    <location>
        <begin position="541"/>
        <end position="559"/>
    </location>
</feature>
<reference evidence="10 11" key="1">
    <citation type="submission" date="2019-07" db="EMBL/GenBank/DDBJ databases">
        <title>Genomic Encyclopedia of Archaeal and Bacterial Type Strains, Phase II (KMG-II): from individual species to whole genera.</title>
        <authorList>
            <person name="Goeker M."/>
        </authorList>
    </citation>
    <scope>NUCLEOTIDE SEQUENCE [LARGE SCALE GENOMIC DNA]</scope>
    <source>
        <strain evidence="10 11">DSM 21935</strain>
    </source>
</reference>
<evidence type="ECO:0000259" key="8">
    <source>
        <dbReference type="Pfam" id="PF12805"/>
    </source>
</evidence>
<feature type="transmembrane region" description="Helical" evidence="7">
    <location>
        <begin position="120"/>
        <end position="141"/>
    </location>
</feature>
<feature type="domain" description="Integral membrane bound transporter" evidence="9">
    <location>
        <begin position="432"/>
        <end position="552"/>
    </location>
</feature>
<dbReference type="Pfam" id="PF13515">
    <property type="entry name" value="FUSC_2"/>
    <property type="match status" value="1"/>
</dbReference>
<comment type="similarity">
    <text evidence="6">Belongs to the YccS/YhfK family.</text>
</comment>
<dbReference type="PANTHER" id="PTHR30509">
    <property type="entry name" value="P-HYDROXYBENZOIC ACID EFFLUX PUMP SUBUNIT-RELATED"/>
    <property type="match status" value="1"/>
</dbReference>
<evidence type="ECO:0000256" key="2">
    <source>
        <dbReference type="ARBA" id="ARBA00022475"/>
    </source>
</evidence>
<feature type="transmembrane region" description="Helical" evidence="7">
    <location>
        <begin position="490"/>
        <end position="507"/>
    </location>
</feature>
<comment type="subcellular location">
    <subcellularLocation>
        <location evidence="1">Cell membrane</location>
        <topology evidence="1">Multi-pass membrane protein</topology>
    </subcellularLocation>
</comment>
<evidence type="ECO:0000313" key="10">
    <source>
        <dbReference type="EMBL" id="TYP91735.1"/>
    </source>
</evidence>
<keyword evidence="2" id="KW-1003">Cell membrane</keyword>
<feature type="transmembrane region" description="Helical" evidence="7">
    <location>
        <begin position="637"/>
        <end position="655"/>
    </location>
</feature>
<dbReference type="RefSeq" id="WP_148899877.1">
    <property type="nucleotide sequence ID" value="NZ_VNHY01000005.1"/>
</dbReference>
<evidence type="ECO:0000256" key="5">
    <source>
        <dbReference type="ARBA" id="ARBA00023136"/>
    </source>
</evidence>
<evidence type="ECO:0000256" key="6">
    <source>
        <dbReference type="ARBA" id="ARBA00043993"/>
    </source>
</evidence>
<dbReference type="AlphaFoldDB" id="A0A5D3YHX6"/>
<proteinExistence type="inferred from homology"/>
<dbReference type="InterPro" id="IPR032692">
    <property type="entry name" value="YccS_N"/>
</dbReference>
<dbReference type="Pfam" id="PF12805">
    <property type="entry name" value="FUSC-like"/>
    <property type="match status" value="1"/>
</dbReference>
<accession>A0A5D3YHX6</accession>
<protein>
    <submittedName>
        <fullName evidence="10">TIGR01666 family membrane protein</fullName>
    </submittedName>
</protein>
<keyword evidence="3 7" id="KW-0812">Transmembrane</keyword>
<evidence type="ECO:0000259" key="9">
    <source>
        <dbReference type="Pfam" id="PF13515"/>
    </source>
</evidence>
<keyword evidence="4 7" id="KW-1133">Transmembrane helix</keyword>
<dbReference type="Proteomes" id="UP000324595">
    <property type="component" value="Unassembled WGS sequence"/>
</dbReference>
<feature type="transmembrane region" description="Helical" evidence="7">
    <location>
        <begin position="513"/>
        <end position="529"/>
    </location>
</feature>
<dbReference type="GO" id="GO:0005886">
    <property type="term" value="C:plasma membrane"/>
    <property type="evidence" value="ECO:0007669"/>
    <property type="project" value="UniProtKB-SubCell"/>
</dbReference>
<feature type="domain" description="Integral membrane protein YccS N-terminal" evidence="8">
    <location>
        <begin position="77"/>
        <end position="350"/>
    </location>
</feature>
<evidence type="ECO:0000256" key="3">
    <source>
        <dbReference type="ARBA" id="ARBA00022692"/>
    </source>
</evidence>
<gene>
    <name evidence="10" type="ORF">LX73_2562</name>
</gene>
<evidence type="ECO:0000313" key="11">
    <source>
        <dbReference type="Proteomes" id="UP000324595"/>
    </source>
</evidence>
<evidence type="ECO:0000256" key="1">
    <source>
        <dbReference type="ARBA" id="ARBA00004651"/>
    </source>
</evidence>
<dbReference type="InterPro" id="IPR049453">
    <property type="entry name" value="Memb_transporter_dom"/>
</dbReference>
<feature type="transmembrane region" description="Helical" evidence="7">
    <location>
        <begin position="97"/>
        <end position="113"/>
    </location>
</feature>
<organism evidence="10 11">
    <name type="scientific">Fodinibius salinus</name>
    <dbReference type="NCBI Taxonomy" id="860790"/>
    <lineage>
        <taxon>Bacteria</taxon>
        <taxon>Pseudomonadati</taxon>
        <taxon>Balneolota</taxon>
        <taxon>Balneolia</taxon>
        <taxon>Balneolales</taxon>
        <taxon>Balneolaceae</taxon>
        <taxon>Fodinibius</taxon>
    </lineage>
</organism>
<keyword evidence="5 7" id="KW-0472">Membrane</keyword>
<sequence length="783" mass="90145">MRITERLQKGIQYVKEVSQDEQFYLSLRHAAGALIPLVISEMLGYETIGLEMMLGAFFVSGVDITGTFQSKAKALLITTALSISITFLLLVAGGQQFLVLGLLFIFIFGLAYISPFSLRYALMGIMGYLAIILAISMIGRFNSVSQILHHCFLLLCGSLWYIVYALVIHFFTGTRAITRRLARCMKQTTHYFQQRVALVEPEVNHDRGIFKLAQLQQELNETQESVRELLFSNTSLLSGRSSERRRYYLIFIELVDMHELAVATPIDYPKVRDLLHRYPEYNIIREIIDKIHDEMDLLAEVLLNDKEYKRPLKLQEELESLEQHLIQLKQDAFSDKEHDEEAYHTLKRIELYLHKQLQKVEVIQNIVLDYKTYKENQEVTDEAPSSDLSTTDLPQFVTPNPLNWGSIIDNLSFNSSYFRYAIRTATTAVAGYSLAHFLGFQNAYWVLLTILVVMKPGYGVTSKRFFQRIVGTLIGAIIAYGLYLLDPTHVASLAIFGISLTLAFTYVVRNYVVASSFFTIFVIFMYSFLNREIPSMVVFRVVDTIVGAVLVIGSVRFLWPSWEYQKFPLLLQHSLRDNKRYLQRVINYLFKGDYDEKEYRLARKQAYVNMANVISSYHRLADDPKSKQKGAQLSYDLALLNYMILSATTSLGIFLQRHPNQQFHYKEFEIIGEGIHDNLELAEYCLKKSSHSAPEGKVAKSDRIEEASEALSKQIYTLKEQLEARDMPSENPTETYLHYAHFNYLSRQLRWMLELSRSVLNRAAYPERYTGDSEPVDTKTSSA</sequence>
<comment type="caution">
    <text evidence="10">The sequence shown here is derived from an EMBL/GenBank/DDBJ whole genome shotgun (WGS) entry which is preliminary data.</text>
</comment>
<evidence type="ECO:0000256" key="4">
    <source>
        <dbReference type="ARBA" id="ARBA00022989"/>
    </source>
</evidence>
<feature type="transmembrane region" description="Helical" evidence="7">
    <location>
        <begin position="429"/>
        <end position="453"/>
    </location>
</feature>
<dbReference type="EMBL" id="VNHY01000005">
    <property type="protein sequence ID" value="TYP91735.1"/>
    <property type="molecule type" value="Genomic_DNA"/>
</dbReference>
<keyword evidence="11" id="KW-1185">Reference proteome</keyword>
<feature type="transmembrane region" description="Helical" evidence="7">
    <location>
        <begin position="74"/>
        <end position="91"/>
    </location>
</feature>
<feature type="transmembrane region" description="Helical" evidence="7">
    <location>
        <begin position="465"/>
        <end position="483"/>
    </location>
</feature>
<dbReference type="OrthoDB" id="8670769at2"/>
<feature type="transmembrane region" description="Helical" evidence="7">
    <location>
        <begin position="147"/>
        <end position="171"/>
    </location>
</feature>
<name>A0A5D3YHX6_9BACT</name>
<evidence type="ECO:0000256" key="7">
    <source>
        <dbReference type="SAM" id="Phobius"/>
    </source>
</evidence>
<dbReference type="PANTHER" id="PTHR30509:SF8">
    <property type="entry name" value="INNER MEMBRANE PROTEIN YCCS"/>
    <property type="match status" value="1"/>
</dbReference>